<dbReference type="Proteomes" id="UP001432027">
    <property type="component" value="Unassembled WGS sequence"/>
</dbReference>
<dbReference type="EMBL" id="BTSX01000006">
    <property type="protein sequence ID" value="GMT06710.1"/>
    <property type="molecule type" value="Genomic_DNA"/>
</dbReference>
<name>A0AAV5UI31_9BILA</name>
<evidence type="ECO:0000256" key="1">
    <source>
        <dbReference type="SAM" id="SignalP"/>
    </source>
</evidence>
<sequence length="153" mass="16428">FRMRSLAVLVLLAISSVGGKMTTYNFHNNCNVQVQATFNDEPASVLPINPGGSVSQDRNTGEINDLHVLVSNGVGGLTRVGFYVHYVFMAGARMHYYIDLSKGFDTGVKVAPPLGGPTLICSNSACAGNGNPLNGTAWSEWQWVSPFDITFCP</sequence>
<accession>A0AAV5UI31</accession>
<organism evidence="2 3">
    <name type="scientific">Pristionchus entomophagus</name>
    <dbReference type="NCBI Taxonomy" id="358040"/>
    <lineage>
        <taxon>Eukaryota</taxon>
        <taxon>Metazoa</taxon>
        <taxon>Ecdysozoa</taxon>
        <taxon>Nematoda</taxon>
        <taxon>Chromadorea</taxon>
        <taxon>Rhabditida</taxon>
        <taxon>Rhabditina</taxon>
        <taxon>Diplogasteromorpha</taxon>
        <taxon>Diplogasteroidea</taxon>
        <taxon>Neodiplogasteridae</taxon>
        <taxon>Pristionchus</taxon>
    </lineage>
</organism>
<feature type="signal peptide" evidence="1">
    <location>
        <begin position="1"/>
        <end position="19"/>
    </location>
</feature>
<dbReference type="AlphaFoldDB" id="A0AAV5UI31"/>
<keyword evidence="1" id="KW-0732">Signal</keyword>
<evidence type="ECO:0000313" key="3">
    <source>
        <dbReference type="Proteomes" id="UP001432027"/>
    </source>
</evidence>
<proteinExistence type="predicted"/>
<keyword evidence="3" id="KW-1185">Reference proteome</keyword>
<gene>
    <name evidence="2" type="ORF">PENTCL1PPCAC_28884</name>
</gene>
<feature type="non-terminal residue" evidence="2">
    <location>
        <position position="1"/>
    </location>
</feature>
<protein>
    <submittedName>
        <fullName evidence="2">Uncharacterized protein</fullName>
    </submittedName>
</protein>
<feature type="chain" id="PRO_5043416950" evidence="1">
    <location>
        <begin position="20"/>
        <end position="153"/>
    </location>
</feature>
<reference evidence="2" key="1">
    <citation type="submission" date="2023-10" db="EMBL/GenBank/DDBJ databases">
        <title>Genome assembly of Pristionchus species.</title>
        <authorList>
            <person name="Yoshida K."/>
            <person name="Sommer R.J."/>
        </authorList>
    </citation>
    <scope>NUCLEOTIDE SEQUENCE</scope>
    <source>
        <strain evidence="2">RS0144</strain>
    </source>
</reference>
<evidence type="ECO:0000313" key="2">
    <source>
        <dbReference type="EMBL" id="GMT06710.1"/>
    </source>
</evidence>
<comment type="caution">
    <text evidence="2">The sequence shown here is derived from an EMBL/GenBank/DDBJ whole genome shotgun (WGS) entry which is preliminary data.</text>
</comment>